<dbReference type="RefSeq" id="WP_344535473.1">
    <property type="nucleotide sequence ID" value="NZ_BAAAPE010000028.1"/>
</dbReference>
<feature type="region of interest" description="Disordered" evidence="1">
    <location>
        <begin position="1"/>
        <end position="39"/>
    </location>
</feature>
<accession>A0ABP5ILU6</accession>
<keyword evidence="2" id="KW-1133">Transmembrane helix</keyword>
<keyword evidence="4" id="KW-1185">Reference proteome</keyword>
<name>A0ABP5ILU6_9ACTN</name>
<proteinExistence type="predicted"/>
<evidence type="ECO:0000313" key="3">
    <source>
        <dbReference type="EMBL" id="GAA2102889.1"/>
    </source>
</evidence>
<reference evidence="4" key="1">
    <citation type="journal article" date="2019" name="Int. J. Syst. Evol. Microbiol.">
        <title>The Global Catalogue of Microorganisms (GCM) 10K type strain sequencing project: providing services to taxonomists for standard genome sequencing and annotation.</title>
        <authorList>
            <consortium name="The Broad Institute Genomics Platform"/>
            <consortium name="The Broad Institute Genome Sequencing Center for Infectious Disease"/>
            <person name="Wu L."/>
            <person name="Ma J."/>
        </authorList>
    </citation>
    <scope>NUCLEOTIDE SEQUENCE [LARGE SCALE GENOMIC DNA]</scope>
    <source>
        <strain evidence="4">JCM 15478</strain>
    </source>
</reference>
<feature type="transmembrane region" description="Helical" evidence="2">
    <location>
        <begin position="55"/>
        <end position="76"/>
    </location>
</feature>
<sequence length="77" mass="7864">MDMTPNPAIELAEPPSSPSTGCLQAPHAPDAAPPSAPPALTEPKGCLYALSQPPLMLFLAVIAILLALTGAHDLLLL</sequence>
<protein>
    <submittedName>
        <fullName evidence="3">Uncharacterized protein</fullName>
    </submittedName>
</protein>
<comment type="caution">
    <text evidence="3">The sequence shown here is derived from an EMBL/GenBank/DDBJ whole genome shotgun (WGS) entry which is preliminary data.</text>
</comment>
<evidence type="ECO:0000256" key="2">
    <source>
        <dbReference type="SAM" id="Phobius"/>
    </source>
</evidence>
<keyword evidence="2" id="KW-0472">Membrane</keyword>
<dbReference type="EMBL" id="BAAAPE010000028">
    <property type="protein sequence ID" value="GAA2102889.1"/>
    <property type="molecule type" value="Genomic_DNA"/>
</dbReference>
<evidence type="ECO:0000256" key="1">
    <source>
        <dbReference type="SAM" id="MobiDB-lite"/>
    </source>
</evidence>
<keyword evidence="2" id="KW-0812">Transmembrane</keyword>
<evidence type="ECO:0000313" key="4">
    <source>
        <dbReference type="Proteomes" id="UP001500016"/>
    </source>
</evidence>
<dbReference type="Proteomes" id="UP001500016">
    <property type="component" value="Unassembled WGS sequence"/>
</dbReference>
<organism evidence="3 4">
    <name type="scientific">Streptomyces albiaxialis</name>
    <dbReference type="NCBI Taxonomy" id="329523"/>
    <lineage>
        <taxon>Bacteria</taxon>
        <taxon>Bacillati</taxon>
        <taxon>Actinomycetota</taxon>
        <taxon>Actinomycetes</taxon>
        <taxon>Kitasatosporales</taxon>
        <taxon>Streptomycetaceae</taxon>
        <taxon>Streptomyces</taxon>
    </lineage>
</organism>
<gene>
    <name evidence="3" type="ORF">GCM10009801_77250</name>
</gene>